<feature type="domain" description="Siroheme synthase central" evidence="7">
    <location>
        <begin position="116"/>
        <end position="136"/>
    </location>
</feature>
<comment type="caution">
    <text evidence="8">The sequence shown here is derived from an EMBL/GenBank/DDBJ whole genome shotgun (WGS) entry which is preliminary data.</text>
</comment>
<keyword evidence="5" id="KW-0627">Porphyrin biosynthesis</keyword>
<keyword evidence="9" id="KW-1185">Reference proteome</keyword>
<dbReference type="RefSeq" id="WP_155111219.1">
    <property type="nucleotide sequence ID" value="NZ_WMIB01000002.1"/>
</dbReference>
<evidence type="ECO:0000256" key="1">
    <source>
        <dbReference type="ARBA" id="ARBA00005010"/>
    </source>
</evidence>
<dbReference type="GO" id="GO:0043115">
    <property type="term" value="F:precorrin-2 dehydrogenase activity"/>
    <property type="evidence" value="ECO:0007669"/>
    <property type="project" value="UniProtKB-EC"/>
</dbReference>
<dbReference type="InterPro" id="IPR028161">
    <property type="entry name" value="Met8-like"/>
</dbReference>
<dbReference type="PANTHER" id="PTHR35330:SF1">
    <property type="entry name" value="SIROHEME BIOSYNTHESIS PROTEIN MET8"/>
    <property type="match status" value="1"/>
</dbReference>
<dbReference type="Pfam" id="PF14824">
    <property type="entry name" value="Sirohm_synth_M"/>
    <property type="match status" value="1"/>
</dbReference>
<evidence type="ECO:0000259" key="7">
    <source>
        <dbReference type="Pfam" id="PF14824"/>
    </source>
</evidence>
<gene>
    <name evidence="8" type="ORF">GKZ89_04605</name>
</gene>
<evidence type="ECO:0000313" key="9">
    <source>
        <dbReference type="Proteomes" id="UP000434639"/>
    </source>
</evidence>
<dbReference type="EMBL" id="WMIB01000002">
    <property type="protein sequence ID" value="MTH52680.1"/>
    <property type="molecule type" value="Genomic_DNA"/>
</dbReference>
<evidence type="ECO:0000256" key="3">
    <source>
        <dbReference type="ARBA" id="ARBA00023002"/>
    </source>
</evidence>
<accession>A0A7X2V3S8</accession>
<evidence type="ECO:0000256" key="6">
    <source>
        <dbReference type="ARBA" id="ARBA00047561"/>
    </source>
</evidence>
<dbReference type="Gene3D" id="3.40.50.720">
    <property type="entry name" value="NAD(P)-binding Rossmann-like Domain"/>
    <property type="match status" value="1"/>
</dbReference>
<dbReference type="GO" id="GO:0004325">
    <property type="term" value="F:ferrochelatase activity"/>
    <property type="evidence" value="ECO:0007669"/>
    <property type="project" value="InterPro"/>
</dbReference>
<reference evidence="8 9" key="1">
    <citation type="journal article" date="2017" name="Int. J. Syst. Evol. Microbiol.">
        <title>Bacillus mangrovi sp. nov., isolated from a sediment sample from a mangrove forest.</title>
        <authorList>
            <person name="Gupta V."/>
            <person name="Singh P.K."/>
            <person name="Korpole S."/>
            <person name="Tanuku N.R.S."/>
            <person name="Pinnaka A.K."/>
        </authorList>
    </citation>
    <scope>NUCLEOTIDE SEQUENCE [LARGE SCALE GENOMIC DNA]</scope>
    <source>
        <strain evidence="8 9">KCTC 33872</strain>
    </source>
</reference>
<dbReference type="NCBIfam" id="TIGR01470">
    <property type="entry name" value="cysG_Nterm"/>
    <property type="match status" value="1"/>
</dbReference>
<dbReference type="EC" id="1.3.1.76" evidence="2"/>
<organism evidence="8 9">
    <name type="scientific">Metabacillus mangrovi</name>
    <dbReference type="NCBI Taxonomy" id="1491830"/>
    <lineage>
        <taxon>Bacteria</taxon>
        <taxon>Bacillati</taxon>
        <taxon>Bacillota</taxon>
        <taxon>Bacilli</taxon>
        <taxon>Bacillales</taxon>
        <taxon>Bacillaceae</taxon>
        <taxon>Metabacillus</taxon>
    </lineage>
</organism>
<dbReference type="AlphaFoldDB" id="A0A7X2V3S8"/>
<protein>
    <recommendedName>
        <fullName evidence="2">precorrin-2 dehydrogenase</fullName>
        <ecNumber evidence="2">1.3.1.76</ecNumber>
    </recommendedName>
</protein>
<proteinExistence type="predicted"/>
<dbReference type="Pfam" id="PF13241">
    <property type="entry name" value="NAD_binding_7"/>
    <property type="match status" value="1"/>
</dbReference>
<dbReference type="Gene3D" id="3.30.160.110">
    <property type="entry name" value="Siroheme synthase, domain 2"/>
    <property type="match status" value="1"/>
</dbReference>
<dbReference type="UniPathway" id="UPA00262">
    <property type="reaction ID" value="UER00222"/>
</dbReference>
<dbReference type="OrthoDB" id="9773765at2"/>
<sequence>MLPLMLNLEGKPVLIAGGGKIALRRLRLLLAENADITVISPESVPEIRELAETGAIKWIRRKAAAVDLPGYLLIVAATDSDETNRLLARNASPLQLVNNAGDAGEGNTEVPKHEKRGRLTIAVSTGGASPQMAKSICSEIIGRIDRKTVDDLDRLYEERAARKNV</sequence>
<dbReference type="SUPFAM" id="SSF51735">
    <property type="entry name" value="NAD(P)-binding Rossmann-fold domains"/>
    <property type="match status" value="1"/>
</dbReference>
<dbReference type="InterPro" id="IPR006367">
    <property type="entry name" value="Sirohaem_synthase_N"/>
</dbReference>
<keyword evidence="3" id="KW-0560">Oxidoreductase</keyword>
<dbReference type="InterPro" id="IPR036291">
    <property type="entry name" value="NAD(P)-bd_dom_sf"/>
</dbReference>
<comment type="catalytic activity">
    <reaction evidence="6">
        <text>precorrin-2 + NAD(+) = sirohydrochlorin + NADH + 2 H(+)</text>
        <dbReference type="Rhea" id="RHEA:15613"/>
        <dbReference type="ChEBI" id="CHEBI:15378"/>
        <dbReference type="ChEBI" id="CHEBI:57540"/>
        <dbReference type="ChEBI" id="CHEBI:57945"/>
        <dbReference type="ChEBI" id="CHEBI:58351"/>
        <dbReference type="ChEBI" id="CHEBI:58827"/>
        <dbReference type="EC" id="1.3.1.76"/>
    </reaction>
</comment>
<evidence type="ECO:0000256" key="4">
    <source>
        <dbReference type="ARBA" id="ARBA00023027"/>
    </source>
</evidence>
<dbReference type="GO" id="GO:0019354">
    <property type="term" value="P:siroheme biosynthetic process"/>
    <property type="evidence" value="ECO:0007669"/>
    <property type="project" value="UniProtKB-UniPathway"/>
</dbReference>
<keyword evidence="4" id="KW-0520">NAD</keyword>
<evidence type="ECO:0000256" key="5">
    <source>
        <dbReference type="ARBA" id="ARBA00023244"/>
    </source>
</evidence>
<evidence type="ECO:0000313" key="8">
    <source>
        <dbReference type="EMBL" id="MTH52680.1"/>
    </source>
</evidence>
<evidence type="ECO:0000256" key="2">
    <source>
        <dbReference type="ARBA" id="ARBA00012400"/>
    </source>
</evidence>
<comment type="pathway">
    <text evidence="1">Porphyrin-containing compound metabolism; siroheme biosynthesis; sirohydrochlorin from precorrin-2: step 1/1.</text>
</comment>
<name>A0A7X2V3S8_9BACI</name>
<dbReference type="InterPro" id="IPR028281">
    <property type="entry name" value="Sirohaem_synthase_central"/>
</dbReference>
<dbReference type="PANTHER" id="PTHR35330">
    <property type="entry name" value="SIROHEME BIOSYNTHESIS PROTEIN MET8"/>
    <property type="match status" value="1"/>
</dbReference>
<dbReference type="Proteomes" id="UP000434639">
    <property type="component" value="Unassembled WGS sequence"/>
</dbReference>
<dbReference type="SUPFAM" id="SSF75615">
    <property type="entry name" value="Siroheme synthase middle domains-like"/>
    <property type="match status" value="1"/>
</dbReference>